<dbReference type="EMBL" id="JHEG02000058">
    <property type="protein sequence ID" value="KIE08691.1"/>
    <property type="molecule type" value="Genomic_DNA"/>
</dbReference>
<feature type="domain" description="CHAT" evidence="1">
    <location>
        <begin position="209"/>
        <end position="350"/>
    </location>
</feature>
<name>A0A0C1N807_9CYAN</name>
<comment type="caution">
    <text evidence="3">The sequence shown here is derived from an EMBL/GenBank/DDBJ whole genome shotgun (WGS) entry which is preliminary data.</text>
</comment>
<sequence length="753" mass="86557">MSRLVVLSLGQGNLRDGCATVTAQVGEASNPYHMKISASLPAAPKILELYQNWQALYYAFYQRLSCWRNSVETDDYLEISEVGLTHVSEADILKLSQKLSKRLNTWLDSKEFRKIDRQLRTQLKPSDEIRFIIETNDPLLRRLPWHLWEFFEDYPYGEVALSATEYQNTNKLPINHRKYQLKILAIFGNAQGIDISHDRMFLEKLSHRAEIKFLVEPNLRDLNDHLWQEGWDILFFAGHSSSEEKGILQINPTDTISLEKLKYALKEAMGRGLKLAIFNSCDGLGLAQQLEDVNIPQSIVMREAVPDVVAQEFLRYFITEFSSGKSLYAALRSARERLQALEKEYPCATWLPVIFQNPAESSMVWLQDGVRIEWEDVISSPNSTPSFNLRGMQTETRSPFTTPMLSPSINIHQDLLPPYPSGSVPLDSPYYIENTAVSAQIYREITKPGALIRIKGPMEIGKTSLLSRILEYASCIGYRTIGLNFEEQIDRDILSDLNRFLRWLCANISRQLQIEPRMDEYWDEDIGSKVSCSLYLQNYVLEYIDSPVVLALDEVNQIFEYPQVAKEFLPLLRSWYEEAKRRPIWQKLRLIVVHSTEVYVPLQLHQSPFNVGLPIQLQSFSFEQVQQLALRYGLAWKNGLEATLLMDMVGGHPALVHLALYHLSQQEITLTQLLQNSATPTGIYYHHLQRHWVTLEAQPELASALHKVINTTEAVQLEPVIAYKLSSMGFIKLDNNKATPSCQLYRKYFQSKL</sequence>
<evidence type="ECO:0000313" key="4">
    <source>
        <dbReference type="Proteomes" id="UP000029738"/>
    </source>
</evidence>
<dbReference type="AlphaFoldDB" id="A0A0C1N807"/>
<dbReference type="Pfam" id="PF14516">
    <property type="entry name" value="AAA_35"/>
    <property type="match status" value="1"/>
</dbReference>
<dbReference type="InterPro" id="IPR027417">
    <property type="entry name" value="P-loop_NTPase"/>
</dbReference>
<protein>
    <submittedName>
        <fullName evidence="2">CHAT domain-containing protein</fullName>
    </submittedName>
</protein>
<organism evidence="3">
    <name type="scientific">Tolypothrix bouteillei VB521301</name>
    <dbReference type="NCBI Taxonomy" id="1479485"/>
    <lineage>
        <taxon>Bacteria</taxon>
        <taxon>Bacillati</taxon>
        <taxon>Cyanobacteriota</taxon>
        <taxon>Cyanophyceae</taxon>
        <taxon>Nostocales</taxon>
        <taxon>Tolypothrichaceae</taxon>
        <taxon>Tolypothrix</taxon>
    </lineage>
</organism>
<gene>
    <name evidence="3" type="ORF">DA73_0229650</name>
    <name evidence="2" type="ORF">DA73_0400009315</name>
</gene>
<keyword evidence="4" id="KW-1185">Reference proteome</keyword>
<evidence type="ECO:0000313" key="3">
    <source>
        <dbReference type="EMBL" id="KIE08691.1"/>
    </source>
</evidence>
<dbReference type="RefSeq" id="WP_038080737.1">
    <property type="nucleotide sequence ID" value="NZ_JHEG04000001.1"/>
</dbReference>
<dbReference type="STRING" id="1479485.DA73_0229650"/>
<dbReference type="SUPFAM" id="SSF52540">
    <property type="entry name" value="P-loop containing nucleoside triphosphate hydrolases"/>
    <property type="match status" value="1"/>
</dbReference>
<dbReference type="Pfam" id="PF12770">
    <property type="entry name" value="CHAT"/>
    <property type="match status" value="1"/>
</dbReference>
<accession>A0A0C1N807</accession>
<dbReference type="EMBL" id="JHEG04000001">
    <property type="protein sequence ID" value="KAF3885641.1"/>
    <property type="molecule type" value="Genomic_DNA"/>
</dbReference>
<evidence type="ECO:0000313" key="2">
    <source>
        <dbReference type="EMBL" id="KAF3885641.1"/>
    </source>
</evidence>
<reference evidence="3" key="1">
    <citation type="journal article" date="2015" name="Genome Announc.">
        <title>Draft Genome Sequence of Tolypothrix boutellei Strain VB521301.</title>
        <authorList>
            <person name="Chandrababunaidu M.M."/>
            <person name="Singh D."/>
            <person name="Sen D."/>
            <person name="Bhan S."/>
            <person name="Das S."/>
            <person name="Gupta A."/>
            <person name="Adhikary S.P."/>
            <person name="Tripathy S."/>
        </authorList>
    </citation>
    <scope>NUCLEOTIDE SEQUENCE</scope>
    <source>
        <strain evidence="3">VB521301</strain>
    </source>
</reference>
<evidence type="ECO:0000259" key="1">
    <source>
        <dbReference type="Pfam" id="PF12770"/>
    </source>
</evidence>
<dbReference type="OrthoDB" id="5522963at2"/>
<proteinExistence type="predicted"/>
<dbReference type="Proteomes" id="UP000029738">
    <property type="component" value="Unassembled WGS sequence"/>
</dbReference>
<dbReference type="InterPro" id="IPR024983">
    <property type="entry name" value="CHAT_dom"/>
</dbReference>
<dbReference type="Gene3D" id="3.40.50.300">
    <property type="entry name" value="P-loop containing nucleotide triphosphate hydrolases"/>
    <property type="match status" value="1"/>
</dbReference>
<reference evidence="2" key="2">
    <citation type="submission" date="2019-11" db="EMBL/GenBank/DDBJ databases">
        <title>Improved Assembly of Tolypothrix boutellei genome.</title>
        <authorList>
            <person name="Sarangi A.N."/>
            <person name="Mukherjee M."/>
            <person name="Ghosh S."/>
            <person name="Singh D."/>
            <person name="Das A."/>
            <person name="Kant S."/>
            <person name="Prusty A."/>
            <person name="Tripathy S."/>
        </authorList>
    </citation>
    <scope>NUCLEOTIDE SEQUENCE</scope>
    <source>
        <strain evidence="2">VB521301</strain>
    </source>
</reference>